<feature type="compositionally biased region" description="Low complexity" evidence="1">
    <location>
        <begin position="793"/>
        <end position="810"/>
    </location>
</feature>
<dbReference type="EMBL" id="MU004236">
    <property type="protein sequence ID" value="KAF2668712.1"/>
    <property type="molecule type" value="Genomic_DNA"/>
</dbReference>
<evidence type="ECO:0000256" key="1">
    <source>
        <dbReference type="SAM" id="MobiDB-lite"/>
    </source>
</evidence>
<protein>
    <submittedName>
        <fullName evidence="2">Uncharacterized protein</fullName>
    </submittedName>
</protein>
<feature type="compositionally biased region" description="Low complexity" evidence="1">
    <location>
        <begin position="844"/>
        <end position="855"/>
    </location>
</feature>
<dbReference type="AlphaFoldDB" id="A0A6A6U954"/>
<keyword evidence="3" id="KW-1185">Reference proteome</keyword>
<proteinExistence type="predicted"/>
<evidence type="ECO:0000313" key="3">
    <source>
        <dbReference type="Proteomes" id="UP000799302"/>
    </source>
</evidence>
<organism evidence="2 3">
    <name type="scientific">Microthyrium microscopicum</name>
    <dbReference type="NCBI Taxonomy" id="703497"/>
    <lineage>
        <taxon>Eukaryota</taxon>
        <taxon>Fungi</taxon>
        <taxon>Dikarya</taxon>
        <taxon>Ascomycota</taxon>
        <taxon>Pezizomycotina</taxon>
        <taxon>Dothideomycetes</taxon>
        <taxon>Dothideomycetes incertae sedis</taxon>
        <taxon>Microthyriales</taxon>
        <taxon>Microthyriaceae</taxon>
        <taxon>Microthyrium</taxon>
    </lineage>
</organism>
<sequence length="925" mass="103589">MSDPSQWHSSRCLRLLRPLRAHLAALERSYEAKAQQKEIENAAGSMKALAKEKLAHNPEAAYMPERQSKQAKYCSKLSRKRKRNAPVPSATPLRGYVEMPTIFRQRNSEQEETVRTENQENEIKAVVSRPRKSRQLPSFSGLGIEIYEDGVKRSYLAILQLMGSPLKTKFATETIPKITVRTKVPSLRTMAVRALADALHQEESEQRNIRADERCDASEEVFGALNDLPAAREADMTLQMQLLRAYATTLVCQAIRGRRLTPEFGIQLGSEIGSCAPEVRDILDAAASAIRPDTTLKNCKRSSMIYTIDRVLDKAQEWAVLSKQPDGRIPKSILCELLQNPSFPVDFLSLAKFEGHWDRVVEDVLFSNSPDTEFLLDALRKGCGISSMTSRQLWALQHVPANGYQNGHSPNYDCTTCKHHGLRQIRPLQESFTALTASLFCILTSLVVVGTEEYTTRPKETDVDVELDLSTGQQLIVTAKQNVNLLGIRSVLHRLACEILDSDVDDWIFEKRHARECSIRCSTVLFCALLIENTTDVPESLGLLDVNTIVKFMLDMDSTVSSLMEEESGILETLPSLLVSICKSCTQLTDISVEEYLKNIDDCFGSMASLNKKSHNFLRRVCHDAANELDIVLPNSSQTRKDTSSVTKSTPIRARRTSFDEQDAMALRMGYRFESMLSEWVAATPARPARPTPRKPAALLVPQMELCPRKAPNIRETQPKRVAVVIKQFRASTISMPPPALPAQRSVIPERLTSRNPWRATKGKTIIIPDSSSETESDQDDITLPKPKRVMGSLSRSSINSSTSSLSSSSPRNRTVQVVIPSTAVRKHTRRISDLIWSSSPTKPEFSPEPQQQPERILTSGSQKPKQKHIPDKDAYDWKSSGSDEENIQPRRGPGRPPKVAKPSRRSLRAVDKVDYCWHADELAI</sequence>
<dbReference type="Proteomes" id="UP000799302">
    <property type="component" value="Unassembled WGS sequence"/>
</dbReference>
<evidence type="ECO:0000313" key="2">
    <source>
        <dbReference type="EMBL" id="KAF2668712.1"/>
    </source>
</evidence>
<feature type="region of interest" description="Disordered" evidence="1">
    <location>
        <begin position="736"/>
        <end position="907"/>
    </location>
</feature>
<gene>
    <name evidence="2" type="ORF">BT63DRAFT_456351</name>
</gene>
<accession>A0A6A6U954</accession>
<name>A0A6A6U954_9PEZI</name>
<reference evidence="2" key="1">
    <citation type="journal article" date="2020" name="Stud. Mycol.">
        <title>101 Dothideomycetes genomes: a test case for predicting lifestyles and emergence of pathogens.</title>
        <authorList>
            <person name="Haridas S."/>
            <person name="Albert R."/>
            <person name="Binder M."/>
            <person name="Bloem J."/>
            <person name="Labutti K."/>
            <person name="Salamov A."/>
            <person name="Andreopoulos B."/>
            <person name="Baker S."/>
            <person name="Barry K."/>
            <person name="Bills G."/>
            <person name="Bluhm B."/>
            <person name="Cannon C."/>
            <person name="Castanera R."/>
            <person name="Culley D."/>
            <person name="Daum C."/>
            <person name="Ezra D."/>
            <person name="Gonzalez J."/>
            <person name="Henrissat B."/>
            <person name="Kuo A."/>
            <person name="Liang C."/>
            <person name="Lipzen A."/>
            <person name="Lutzoni F."/>
            <person name="Magnuson J."/>
            <person name="Mondo S."/>
            <person name="Nolan M."/>
            <person name="Ohm R."/>
            <person name="Pangilinan J."/>
            <person name="Park H.-J."/>
            <person name="Ramirez L."/>
            <person name="Alfaro M."/>
            <person name="Sun H."/>
            <person name="Tritt A."/>
            <person name="Yoshinaga Y."/>
            <person name="Zwiers L.-H."/>
            <person name="Turgeon B."/>
            <person name="Goodwin S."/>
            <person name="Spatafora J."/>
            <person name="Crous P."/>
            <person name="Grigoriev I."/>
        </authorList>
    </citation>
    <scope>NUCLEOTIDE SEQUENCE</scope>
    <source>
        <strain evidence="2">CBS 115976</strain>
    </source>
</reference>